<keyword evidence="2" id="KW-0698">rRNA processing</keyword>
<dbReference type="PANTHER" id="PTHR46111">
    <property type="entry name" value="RIBOSOMAL RNA SMALL SUBUNIT METHYLTRANSFERASE I"/>
    <property type="match status" value="1"/>
</dbReference>
<evidence type="ECO:0000256" key="4">
    <source>
        <dbReference type="ARBA" id="ARBA00022679"/>
    </source>
</evidence>
<feature type="domain" description="Tetrapyrrole methylase" evidence="6">
    <location>
        <begin position="2"/>
        <end position="98"/>
    </location>
</feature>
<organism evidence="7">
    <name type="scientific">freshwater metagenome</name>
    <dbReference type="NCBI Taxonomy" id="449393"/>
    <lineage>
        <taxon>unclassified sequences</taxon>
        <taxon>metagenomes</taxon>
        <taxon>ecological metagenomes</taxon>
    </lineage>
</organism>
<dbReference type="InterPro" id="IPR008189">
    <property type="entry name" value="rRNA_ssu_MeTfrase_I"/>
</dbReference>
<keyword evidence="4" id="KW-0808">Transferase</keyword>
<protein>
    <submittedName>
        <fullName evidence="7">Unannotated protein</fullName>
    </submittedName>
</protein>
<dbReference type="InterPro" id="IPR014776">
    <property type="entry name" value="4pyrrole_Mease_sub2"/>
</dbReference>
<dbReference type="Gene3D" id="3.30.950.10">
    <property type="entry name" value="Methyltransferase, Cobalt-precorrin-4 Transmethylase, Domain 2"/>
    <property type="match status" value="1"/>
</dbReference>
<dbReference type="FunFam" id="3.30.950.10:FF:000002">
    <property type="entry name" value="Ribosomal RNA small subunit methyltransferase I"/>
    <property type="match status" value="1"/>
</dbReference>
<accession>A0A6J7RAA6</accession>
<evidence type="ECO:0000259" key="6">
    <source>
        <dbReference type="Pfam" id="PF00590"/>
    </source>
</evidence>
<evidence type="ECO:0000256" key="5">
    <source>
        <dbReference type="ARBA" id="ARBA00022691"/>
    </source>
</evidence>
<name>A0A6J7RAA6_9ZZZZ</name>
<evidence type="ECO:0000313" key="7">
    <source>
        <dbReference type="EMBL" id="CAB5025611.1"/>
    </source>
</evidence>
<keyword evidence="3" id="KW-0489">Methyltransferase</keyword>
<dbReference type="SUPFAM" id="SSF53790">
    <property type="entry name" value="Tetrapyrrole methylase"/>
    <property type="match status" value="1"/>
</dbReference>
<keyword evidence="5" id="KW-0949">S-adenosyl-L-methionine</keyword>
<reference evidence="7" key="1">
    <citation type="submission" date="2020-05" db="EMBL/GenBank/DDBJ databases">
        <authorList>
            <person name="Chiriac C."/>
            <person name="Salcher M."/>
            <person name="Ghai R."/>
            <person name="Kavagutti S V."/>
        </authorList>
    </citation>
    <scope>NUCLEOTIDE SEQUENCE</scope>
</reference>
<sequence>MTVVPGPSAVTTALAVSGLSVDRFCFEGFLPRRGGERSTRLAELAIERRTLVFFEAPHRTAVTLAAMADAFGSGRLAAVCRELTKTHEEVVRGPLSELVAWAEAGVRGEVTLVVAGAAPSTESVGSAELAARVEAVIAAGIDRKDAIAEVAKASGLAKRQVFDAVVAAKARKGPP</sequence>
<dbReference type="AlphaFoldDB" id="A0A6J7RAA6"/>
<gene>
    <name evidence="7" type="ORF">UFOPK3992_01972</name>
</gene>
<dbReference type="InterPro" id="IPR035996">
    <property type="entry name" value="4pyrrol_Methylase_sf"/>
</dbReference>
<evidence type="ECO:0000256" key="1">
    <source>
        <dbReference type="ARBA" id="ARBA00022490"/>
    </source>
</evidence>
<dbReference type="Pfam" id="PF00590">
    <property type="entry name" value="TP_methylase"/>
    <property type="match status" value="1"/>
</dbReference>
<dbReference type="GO" id="GO:0032259">
    <property type="term" value="P:methylation"/>
    <property type="evidence" value="ECO:0007669"/>
    <property type="project" value="UniProtKB-KW"/>
</dbReference>
<proteinExistence type="predicted"/>
<dbReference type="GO" id="GO:0006364">
    <property type="term" value="P:rRNA processing"/>
    <property type="evidence" value="ECO:0007669"/>
    <property type="project" value="UniProtKB-KW"/>
</dbReference>
<evidence type="ECO:0000256" key="2">
    <source>
        <dbReference type="ARBA" id="ARBA00022552"/>
    </source>
</evidence>
<dbReference type="InterPro" id="IPR000878">
    <property type="entry name" value="4pyrrol_Mease"/>
</dbReference>
<dbReference type="PANTHER" id="PTHR46111:SF1">
    <property type="entry name" value="RIBOSOMAL RNA SMALL SUBUNIT METHYLTRANSFERASE I"/>
    <property type="match status" value="1"/>
</dbReference>
<dbReference type="EMBL" id="CAFBOZ010000361">
    <property type="protein sequence ID" value="CAB5025611.1"/>
    <property type="molecule type" value="Genomic_DNA"/>
</dbReference>
<dbReference type="GO" id="GO:0008168">
    <property type="term" value="F:methyltransferase activity"/>
    <property type="evidence" value="ECO:0007669"/>
    <property type="project" value="UniProtKB-KW"/>
</dbReference>
<keyword evidence="1" id="KW-0963">Cytoplasm</keyword>
<evidence type="ECO:0000256" key="3">
    <source>
        <dbReference type="ARBA" id="ARBA00022603"/>
    </source>
</evidence>